<sequence length="90" mass="10751">MDELKSLLRSLSKDYGEFRMKITRIDMKAREQELRWDKYNIVSNIGRALIANIELKVRTYSYSFHPYPLQLMIKTKIKSTDPMLPTLLKR</sequence>
<dbReference type="RefSeq" id="WP_151536250.1">
    <property type="nucleotide sequence ID" value="NZ_WBOS01000011.1"/>
</dbReference>
<dbReference type="Proteomes" id="UP000481030">
    <property type="component" value="Unassembled WGS sequence"/>
</dbReference>
<proteinExistence type="predicted"/>
<name>A0A6L3V2Z5_9BACI</name>
<evidence type="ECO:0000313" key="1">
    <source>
        <dbReference type="EMBL" id="KAB2331551.1"/>
    </source>
</evidence>
<protein>
    <submittedName>
        <fullName evidence="1">Uncharacterized protein</fullName>
    </submittedName>
</protein>
<organism evidence="1 2">
    <name type="scientific">Cytobacillus depressus</name>
    <dbReference type="NCBI Taxonomy" id="1602942"/>
    <lineage>
        <taxon>Bacteria</taxon>
        <taxon>Bacillati</taxon>
        <taxon>Bacillota</taxon>
        <taxon>Bacilli</taxon>
        <taxon>Bacillales</taxon>
        <taxon>Bacillaceae</taxon>
        <taxon>Cytobacillus</taxon>
    </lineage>
</organism>
<dbReference type="OrthoDB" id="2455196at2"/>
<dbReference type="EMBL" id="WBOS01000011">
    <property type="protein sequence ID" value="KAB2331551.1"/>
    <property type="molecule type" value="Genomic_DNA"/>
</dbReference>
<accession>A0A6L3V2Z5</accession>
<gene>
    <name evidence="1" type="ORF">F7731_18370</name>
</gene>
<comment type="caution">
    <text evidence="1">The sequence shown here is derived from an EMBL/GenBank/DDBJ whole genome shotgun (WGS) entry which is preliminary data.</text>
</comment>
<reference evidence="1 2" key="1">
    <citation type="journal article" date="2016" name="Antonie Van Leeuwenhoek">
        <title>Bacillus depressus sp. nov., isolated from soil of a sunflower field.</title>
        <authorList>
            <person name="Wei X."/>
            <person name="Xin D."/>
            <person name="Xin Y."/>
            <person name="Zhang H."/>
            <person name="Wang T."/>
            <person name="Zhang J."/>
        </authorList>
    </citation>
    <scope>NUCLEOTIDE SEQUENCE [LARGE SCALE GENOMIC DNA]</scope>
    <source>
        <strain evidence="1 2">BZ1</strain>
    </source>
</reference>
<dbReference type="AlphaFoldDB" id="A0A6L3V2Z5"/>
<evidence type="ECO:0000313" key="2">
    <source>
        <dbReference type="Proteomes" id="UP000481030"/>
    </source>
</evidence>
<keyword evidence="2" id="KW-1185">Reference proteome</keyword>